<keyword evidence="2" id="KW-1185">Reference proteome</keyword>
<protein>
    <submittedName>
        <fullName evidence="1">Uncharacterized protein</fullName>
    </submittedName>
</protein>
<dbReference type="EMBL" id="QWJJ01000006">
    <property type="protein sequence ID" value="RII39133.1"/>
    <property type="molecule type" value="Genomic_DNA"/>
</dbReference>
<comment type="caution">
    <text evidence="1">The sequence shown here is derived from an EMBL/GenBank/DDBJ whole genome shotgun (WGS) entry which is preliminary data.</text>
</comment>
<gene>
    <name evidence="1" type="ORF">DL237_08215</name>
</gene>
<accession>A0A399J149</accession>
<evidence type="ECO:0000313" key="2">
    <source>
        <dbReference type="Proteomes" id="UP000265848"/>
    </source>
</evidence>
<proteinExistence type="predicted"/>
<evidence type="ECO:0000313" key="1">
    <source>
        <dbReference type="EMBL" id="RII39133.1"/>
    </source>
</evidence>
<reference evidence="1 2" key="1">
    <citation type="submission" date="2018-08" db="EMBL/GenBank/DDBJ databases">
        <title>Pseudooceanicola sediminis CY03 in the family Rhodobacteracea.</title>
        <authorList>
            <person name="Zhang Y.-J."/>
        </authorList>
    </citation>
    <scope>NUCLEOTIDE SEQUENCE [LARGE SCALE GENOMIC DNA]</scope>
    <source>
        <strain evidence="1 2">CY03</strain>
    </source>
</reference>
<name>A0A399J149_9RHOB</name>
<dbReference type="AlphaFoldDB" id="A0A399J149"/>
<sequence length="121" mass="12969">MCLAGCLGVSAVPAMALRMDATTRTFATCTGRLSALMEHQWLLAPAEAEVTRHHRHRMIELLQAVMPQGGARDVLSLRIEAKFAQALLLTRATFNADAGDAAQAGAISDRMLAHCEALLAQ</sequence>
<organism evidence="1 2">
    <name type="scientific">Pseudooceanicola sediminis</name>
    <dbReference type="NCBI Taxonomy" id="2211117"/>
    <lineage>
        <taxon>Bacteria</taxon>
        <taxon>Pseudomonadati</taxon>
        <taxon>Pseudomonadota</taxon>
        <taxon>Alphaproteobacteria</taxon>
        <taxon>Rhodobacterales</taxon>
        <taxon>Paracoccaceae</taxon>
        <taxon>Pseudooceanicola</taxon>
    </lineage>
</organism>
<dbReference type="Proteomes" id="UP000265848">
    <property type="component" value="Unassembled WGS sequence"/>
</dbReference>